<protein>
    <submittedName>
        <fullName evidence="10">Chlorophyll a/b-binding protein domain-containing protein</fullName>
    </submittedName>
</protein>
<dbReference type="GO" id="GO:0016020">
    <property type="term" value="C:membrane"/>
    <property type="evidence" value="ECO:0007669"/>
    <property type="project" value="InterPro"/>
</dbReference>
<dbReference type="GO" id="GO:0030076">
    <property type="term" value="C:light-harvesting complex"/>
    <property type="evidence" value="ECO:0007669"/>
    <property type="project" value="UniProtKB-KW"/>
</dbReference>
<keyword evidence="7" id="KW-0934">Plastid</keyword>
<comment type="caution">
    <text evidence="10">The sequence shown here is derived from an EMBL/GenBank/DDBJ whole genome shotgun (WGS) entry which is preliminary data.</text>
</comment>
<dbReference type="PANTHER" id="PTHR21649">
    <property type="entry name" value="CHLOROPHYLL A/B BINDING PROTEIN"/>
    <property type="match status" value="1"/>
</dbReference>
<keyword evidence="9" id="KW-0148">Chlorophyll</keyword>
<dbReference type="SUPFAM" id="SSF103511">
    <property type="entry name" value="Chlorophyll a-b binding protein"/>
    <property type="match status" value="1"/>
</dbReference>
<evidence type="ECO:0000256" key="4">
    <source>
        <dbReference type="ARBA" id="ARBA00011623"/>
    </source>
</evidence>
<feature type="binding site" evidence="9">
    <location>
        <position position="161"/>
    </location>
    <ligand>
        <name>chlorophyll a</name>
        <dbReference type="ChEBI" id="CHEBI:58416"/>
        <label>1</label>
    </ligand>
</feature>
<dbReference type="Pfam" id="PF00504">
    <property type="entry name" value="Chloroa_b-bind"/>
    <property type="match status" value="1"/>
</dbReference>
<dbReference type="GO" id="GO:0016168">
    <property type="term" value="F:chlorophyll binding"/>
    <property type="evidence" value="ECO:0007669"/>
    <property type="project" value="UniProtKB-KW"/>
</dbReference>
<keyword evidence="11" id="KW-1185">Reference proteome</keyword>
<evidence type="ECO:0000256" key="1">
    <source>
        <dbReference type="ARBA" id="ARBA00004022"/>
    </source>
</evidence>
<keyword evidence="5" id="KW-0150">Chloroplast</keyword>
<dbReference type="AlphaFoldDB" id="A0A835ZIK7"/>
<feature type="binding site" description="axial binding residue" evidence="9">
    <location>
        <position position="53"/>
    </location>
    <ligand>
        <name>chlorophyll b</name>
        <dbReference type="ChEBI" id="CHEBI:61721"/>
        <label>1</label>
    </ligand>
    <ligandPart>
        <name>Mg</name>
        <dbReference type="ChEBI" id="CHEBI:25107"/>
    </ligandPart>
</feature>
<name>A0A835ZIK7_9STRA</name>
<evidence type="ECO:0000256" key="2">
    <source>
        <dbReference type="ARBA" id="ARBA00004229"/>
    </source>
</evidence>
<feature type="binding site" evidence="9">
    <location>
        <position position="48"/>
    </location>
    <ligand>
        <name>chlorophyll a</name>
        <dbReference type="ChEBI" id="CHEBI:58416"/>
        <label>1</label>
    </ligand>
</feature>
<feature type="binding site" evidence="9">
    <location>
        <position position="147"/>
    </location>
    <ligand>
        <name>chlorophyll a</name>
        <dbReference type="ChEBI" id="CHEBI:58416"/>
        <label>1</label>
    </ligand>
</feature>
<sequence>MPLRSAAAAVTRMAVQDMLGADIETSGVWDPLRLSKDDGNLFKYREVELKHGRVAMLATLGVLVQSFNHLPDPVFSNPRPLAALSQILAERPVAFWQIFLAVGAFELSIGKQDYENKAPGDIATFGDFVKPSDEDEWEKIQLRELKNGRLAMVASIGMFVQEALTGQGPIEQLQVGHISPFGDGSGFF</sequence>
<feature type="binding site" evidence="9">
    <location>
        <position position="149"/>
    </location>
    <ligand>
        <name>chlorophyll a</name>
        <dbReference type="ChEBI" id="CHEBI:58416"/>
        <label>1</label>
    </ligand>
</feature>
<feature type="binding site" evidence="9">
    <location>
        <position position="51"/>
    </location>
    <ligand>
        <name>chlorophyll a</name>
        <dbReference type="ChEBI" id="CHEBI:58416"/>
        <label>1</label>
    </ligand>
</feature>
<comment type="function">
    <text evidence="1">The light-harvesting complex (LHC) functions as a light receptor, it captures and delivers excitation energy to photosystems with which it is closely associated. Energy is transferred from the carotenoid and chlorophyll C (or B) to chlorophyll A and the photosynthetic reaction centers where it is used to synthesize ATP and reducing power.</text>
</comment>
<proteinExistence type="inferred from homology"/>
<feature type="binding site" evidence="9">
    <location>
        <position position="144"/>
    </location>
    <ligand>
        <name>chlorophyll a</name>
        <dbReference type="ChEBI" id="CHEBI:58416"/>
        <label>1</label>
    </ligand>
</feature>
<dbReference type="InterPro" id="IPR001344">
    <property type="entry name" value="Chloro_AB-bd_pln"/>
</dbReference>
<gene>
    <name evidence="10" type="ORF">JKP88DRAFT_160757</name>
</gene>
<evidence type="ECO:0000256" key="7">
    <source>
        <dbReference type="ARBA" id="ARBA00022640"/>
    </source>
</evidence>
<accession>A0A835ZIK7</accession>
<reference evidence="10" key="1">
    <citation type="submission" date="2021-02" db="EMBL/GenBank/DDBJ databases">
        <title>First Annotated Genome of the Yellow-green Alga Tribonema minus.</title>
        <authorList>
            <person name="Mahan K.M."/>
        </authorList>
    </citation>
    <scope>NUCLEOTIDE SEQUENCE</scope>
    <source>
        <strain evidence="10">UTEX B ZZ1240</strain>
    </source>
</reference>
<dbReference type="InterPro" id="IPR022796">
    <property type="entry name" value="Chloroa_b-bind"/>
</dbReference>
<evidence type="ECO:0000256" key="5">
    <source>
        <dbReference type="ARBA" id="ARBA00022528"/>
    </source>
</evidence>
<comment type="subcellular location">
    <subcellularLocation>
        <location evidence="2">Plastid</location>
        <location evidence="2">Chloroplast</location>
    </subcellularLocation>
</comment>
<comment type="similarity">
    <text evidence="3">Belongs to the fucoxanthin chlorophyll protein family.</text>
</comment>
<dbReference type="Gene3D" id="1.10.3460.10">
    <property type="entry name" value="Chlorophyll a/b binding protein domain"/>
    <property type="match status" value="1"/>
</dbReference>
<keyword evidence="6" id="KW-0602">Photosynthesis</keyword>
<organism evidence="10 11">
    <name type="scientific">Tribonema minus</name>
    <dbReference type="NCBI Taxonomy" id="303371"/>
    <lineage>
        <taxon>Eukaryota</taxon>
        <taxon>Sar</taxon>
        <taxon>Stramenopiles</taxon>
        <taxon>Ochrophyta</taxon>
        <taxon>PX clade</taxon>
        <taxon>Xanthophyceae</taxon>
        <taxon>Tribonematales</taxon>
        <taxon>Tribonemataceae</taxon>
        <taxon>Tribonema</taxon>
    </lineage>
</organism>
<dbReference type="Proteomes" id="UP000664859">
    <property type="component" value="Unassembled WGS sequence"/>
</dbReference>
<evidence type="ECO:0000256" key="6">
    <source>
        <dbReference type="ARBA" id="ARBA00022531"/>
    </source>
</evidence>
<keyword evidence="8" id="KW-0437">Light-harvesting polypeptide</keyword>
<dbReference type="EMBL" id="JAFCMP010000046">
    <property type="protein sequence ID" value="KAG5189618.1"/>
    <property type="molecule type" value="Genomic_DNA"/>
</dbReference>
<evidence type="ECO:0000256" key="8">
    <source>
        <dbReference type="ARBA" id="ARBA00023243"/>
    </source>
</evidence>
<evidence type="ECO:0000256" key="3">
    <source>
        <dbReference type="ARBA" id="ARBA00005933"/>
    </source>
</evidence>
<feature type="binding site" evidence="9">
    <location>
        <position position="35"/>
    </location>
    <ligand>
        <name>chlorophyll a</name>
        <dbReference type="ChEBI" id="CHEBI:58416"/>
        <label>1</label>
    </ligand>
</feature>
<dbReference type="OrthoDB" id="423598at2759"/>
<feature type="binding site" evidence="9">
    <location>
        <position position="29"/>
    </location>
    <ligand>
        <name>chlorophyll a</name>
        <dbReference type="ChEBI" id="CHEBI:58416"/>
        <label>1</label>
    </ligand>
</feature>
<evidence type="ECO:0000313" key="10">
    <source>
        <dbReference type="EMBL" id="KAG5189618.1"/>
    </source>
</evidence>
<comment type="subunit">
    <text evidence="4">The LHC complex of chromophytic algae is composed of fucoxanthin, chlorophyll A and C bound non-covalently by fucoxanthin chlorophyll proteins (FCPs). The ratio of pigments in this LHC is; fucoxanthin: chlorophyll C: chlorophyll A; (0.6-1): (0.1-0.3): (1).</text>
</comment>
<evidence type="ECO:0000313" key="11">
    <source>
        <dbReference type="Proteomes" id="UP000664859"/>
    </source>
</evidence>
<dbReference type="GO" id="GO:0009765">
    <property type="term" value="P:photosynthesis, light harvesting"/>
    <property type="evidence" value="ECO:0007669"/>
    <property type="project" value="InterPro"/>
</dbReference>
<dbReference type="GO" id="GO:0009507">
    <property type="term" value="C:chloroplast"/>
    <property type="evidence" value="ECO:0007669"/>
    <property type="project" value="UniProtKB-SubCell"/>
</dbReference>
<keyword evidence="9" id="KW-0157">Chromophore</keyword>
<evidence type="ECO:0000256" key="9">
    <source>
        <dbReference type="PIRSR" id="PIRSR601344-1"/>
    </source>
</evidence>